<dbReference type="Proteomes" id="UP001234178">
    <property type="component" value="Unassembled WGS sequence"/>
</dbReference>
<accession>A0ABQ9ZE85</accession>
<protein>
    <submittedName>
        <fullName evidence="1">Uncharacterized protein</fullName>
    </submittedName>
</protein>
<evidence type="ECO:0000313" key="1">
    <source>
        <dbReference type="EMBL" id="KAK4011235.1"/>
    </source>
</evidence>
<keyword evidence="2" id="KW-1185">Reference proteome</keyword>
<organism evidence="1 2">
    <name type="scientific">Daphnia magna</name>
    <dbReference type="NCBI Taxonomy" id="35525"/>
    <lineage>
        <taxon>Eukaryota</taxon>
        <taxon>Metazoa</taxon>
        <taxon>Ecdysozoa</taxon>
        <taxon>Arthropoda</taxon>
        <taxon>Crustacea</taxon>
        <taxon>Branchiopoda</taxon>
        <taxon>Diplostraca</taxon>
        <taxon>Cladocera</taxon>
        <taxon>Anomopoda</taxon>
        <taxon>Daphniidae</taxon>
        <taxon>Daphnia</taxon>
    </lineage>
</organism>
<sequence>MDIVDVCRDARQLWTNRTSRFRGNGTYFTVGFQLYHVYSIGSANSTLVEIIGVTADSDIAPAPGSAISSNRSII</sequence>
<name>A0ABQ9ZE85_9CRUS</name>
<dbReference type="EMBL" id="JAOYFB010000003">
    <property type="protein sequence ID" value="KAK4011235.1"/>
    <property type="molecule type" value="Genomic_DNA"/>
</dbReference>
<reference evidence="1 2" key="1">
    <citation type="journal article" date="2023" name="Nucleic Acids Res.">
        <title>The hologenome of Daphnia magna reveals possible DNA methylation and microbiome-mediated evolution of the host genome.</title>
        <authorList>
            <person name="Chaturvedi A."/>
            <person name="Li X."/>
            <person name="Dhandapani V."/>
            <person name="Marshall H."/>
            <person name="Kissane S."/>
            <person name="Cuenca-Cambronero M."/>
            <person name="Asole G."/>
            <person name="Calvet F."/>
            <person name="Ruiz-Romero M."/>
            <person name="Marangio P."/>
            <person name="Guigo R."/>
            <person name="Rago D."/>
            <person name="Mirbahai L."/>
            <person name="Eastwood N."/>
            <person name="Colbourne J.K."/>
            <person name="Zhou J."/>
            <person name="Mallon E."/>
            <person name="Orsini L."/>
        </authorList>
    </citation>
    <scope>NUCLEOTIDE SEQUENCE [LARGE SCALE GENOMIC DNA]</scope>
    <source>
        <strain evidence="1">LRV0_1</strain>
    </source>
</reference>
<proteinExistence type="predicted"/>
<evidence type="ECO:0000313" key="2">
    <source>
        <dbReference type="Proteomes" id="UP001234178"/>
    </source>
</evidence>
<comment type="caution">
    <text evidence="1">The sequence shown here is derived from an EMBL/GenBank/DDBJ whole genome shotgun (WGS) entry which is preliminary data.</text>
</comment>
<gene>
    <name evidence="1" type="ORF">OUZ56_020348</name>
</gene>